<dbReference type="Pfam" id="PF00501">
    <property type="entry name" value="AMP-binding"/>
    <property type="match status" value="1"/>
</dbReference>
<gene>
    <name evidence="5" type="ORF">FJ657_08885</name>
</gene>
<dbReference type="FunFam" id="3.30.300.30:FF:000007">
    <property type="entry name" value="4-coumarate--CoA ligase 2"/>
    <property type="match status" value="1"/>
</dbReference>
<dbReference type="InterPro" id="IPR020845">
    <property type="entry name" value="AMP-binding_CS"/>
</dbReference>
<dbReference type="OrthoDB" id="9803968at2"/>
<evidence type="ECO:0000313" key="5">
    <source>
        <dbReference type="EMBL" id="TPW75946.1"/>
    </source>
</evidence>
<protein>
    <submittedName>
        <fullName evidence="5">4-coumarate--CoA ligase family protein</fullName>
    </submittedName>
</protein>
<proteinExistence type="inferred from homology"/>
<dbReference type="InterPro" id="IPR042099">
    <property type="entry name" value="ANL_N_sf"/>
</dbReference>
<dbReference type="Gene3D" id="3.40.50.12780">
    <property type="entry name" value="N-terminal domain of ligase-like"/>
    <property type="match status" value="1"/>
</dbReference>
<dbReference type="Gene3D" id="3.30.300.30">
    <property type="match status" value="1"/>
</dbReference>
<dbReference type="GO" id="GO:0016405">
    <property type="term" value="F:CoA-ligase activity"/>
    <property type="evidence" value="ECO:0007669"/>
    <property type="project" value="TreeGrafter"/>
</dbReference>
<dbReference type="SUPFAM" id="SSF56801">
    <property type="entry name" value="Acetyl-CoA synthetase-like"/>
    <property type="match status" value="1"/>
</dbReference>
<organism evidence="5 6">
    <name type="scientific">Schumannella soli</name>
    <dbReference type="NCBI Taxonomy" id="2590779"/>
    <lineage>
        <taxon>Bacteria</taxon>
        <taxon>Bacillati</taxon>
        <taxon>Actinomycetota</taxon>
        <taxon>Actinomycetes</taxon>
        <taxon>Micrococcales</taxon>
        <taxon>Microbacteriaceae</taxon>
        <taxon>Schumannella</taxon>
    </lineage>
</organism>
<dbReference type="InterPro" id="IPR025110">
    <property type="entry name" value="AMP-bd_C"/>
</dbReference>
<evidence type="ECO:0000259" key="3">
    <source>
        <dbReference type="Pfam" id="PF00501"/>
    </source>
</evidence>
<dbReference type="InterPro" id="IPR045851">
    <property type="entry name" value="AMP-bd_C_sf"/>
</dbReference>
<sequence length="526" mass="56812">MFRSQFPDETIPEVSLFDYLFAEIDEADLDRVALVDGPSGAETTYRQLIGQVLALSGALAAERIGVGDVVALHSPNVPAFATVFHGILRSGATATTINALFTAEEIVKQLRDSGARMLFTVSPLLPAALDAAREVGIPDARIIVLDGAEGFRSLRDLLTLGAPPPEVRFDPATHVAVMPYSSGTTGRPKGVMLSHRNLVANVQQCAPVLDMAPDDRILAVLPFFHIYGMTVLLDLALQRRSTLVTMPRFDLVQFLELIQNQRLTFLFIAPPIGVALAKHPLVDQYDLGSLRGLMSGAAPFDTALGEAVQARTGARVQQGYGMSESSPVTHVIPPSRPDLPIGSIGFPIANIECRLIDVESGEEITALDVDSGRSRSGELWVRGPNIMLGYLGDAESTAQTVDADGFLHTGDIAQIGAEGEYYIVDRLKELIKYKGYQVPPAELEALLLTHPLISDAAVIGVPDDENGEVPKAFVVRVADAELEEQAVIDFVAEHVAPYKKVRQVEFIDAVPKSTAGKILRKDLRVR</sequence>
<dbReference type="PANTHER" id="PTHR24096">
    <property type="entry name" value="LONG-CHAIN-FATTY-ACID--COA LIGASE"/>
    <property type="match status" value="1"/>
</dbReference>
<dbReference type="RefSeq" id="WP_141163304.1">
    <property type="nucleotide sequence ID" value="NZ_VHQG01000002.1"/>
</dbReference>
<feature type="domain" description="AMP-dependent synthetase/ligase" evidence="3">
    <location>
        <begin position="29"/>
        <end position="391"/>
    </location>
</feature>
<feature type="domain" description="AMP-binding enzyme C-terminal" evidence="4">
    <location>
        <begin position="442"/>
        <end position="517"/>
    </location>
</feature>
<dbReference type="PROSITE" id="PS00455">
    <property type="entry name" value="AMP_BINDING"/>
    <property type="match status" value="1"/>
</dbReference>
<keyword evidence="6" id="KW-1185">Reference proteome</keyword>
<dbReference type="InterPro" id="IPR000873">
    <property type="entry name" value="AMP-dep_synth/lig_dom"/>
</dbReference>
<name>A0A506Y0B5_9MICO</name>
<dbReference type="Proteomes" id="UP000316252">
    <property type="component" value="Unassembled WGS sequence"/>
</dbReference>
<dbReference type="PANTHER" id="PTHR24096:SF149">
    <property type="entry name" value="AMP-BINDING DOMAIN-CONTAINING PROTEIN-RELATED"/>
    <property type="match status" value="1"/>
</dbReference>
<keyword evidence="2 5" id="KW-0436">Ligase</keyword>
<evidence type="ECO:0000259" key="4">
    <source>
        <dbReference type="Pfam" id="PF13193"/>
    </source>
</evidence>
<evidence type="ECO:0000313" key="6">
    <source>
        <dbReference type="Proteomes" id="UP000316252"/>
    </source>
</evidence>
<dbReference type="EMBL" id="VHQG01000002">
    <property type="protein sequence ID" value="TPW75946.1"/>
    <property type="molecule type" value="Genomic_DNA"/>
</dbReference>
<dbReference type="AlphaFoldDB" id="A0A506Y0B5"/>
<comment type="caution">
    <text evidence="5">The sequence shown here is derived from an EMBL/GenBank/DDBJ whole genome shotgun (WGS) entry which is preliminary data.</text>
</comment>
<accession>A0A506Y0B5</accession>
<reference evidence="5 6" key="1">
    <citation type="submission" date="2019-06" db="EMBL/GenBank/DDBJ databases">
        <authorList>
            <person name="Li F."/>
        </authorList>
    </citation>
    <scope>NUCLEOTIDE SEQUENCE [LARGE SCALE GENOMIC DNA]</scope>
    <source>
        <strain evidence="5 6">10F1D-1</strain>
    </source>
</reference>
<dbReference type="Pfam" id="PF13193">
    <property type="entry name" value="AMP-binding_C"/>
    <property type="match status" value="1"/>
</dbReference>
<evidence type="ECO:0000256" key="1">
    <source>
        <dbReference type="ARBA" id="ARBA00006432"/>
    </source>
</evidence>
<comment type="similarity">
    <text evidence="1">Belongs to the ATP-dependent AMP-binding enzyme family.</text>
</comment>
<evidence type="ECO:0000256" key="2">
    <source>
        <dbReference type="ARBA" id="ARBA00022598"/>
    </source>
</evidence>